<evidence type="ECO:0000256" key="5">
    <source>
        <dbReference type="SAM" id="SignalP"/>
    </source>
</evidence>
<dbReference type="OrthoDB" id="977752at2"/>
<organism evidence="7 8">
    <name type="scientific">Arcticibacter svalbardensis MN12-7</name>
    <dbReference type="NCBI Taxonomy" id="1150600"/>
    <lineage>
        <taxon>Bacteria</taxon>
        <taxon>Pseudomonadati</taxon>
        <taxon>Bacteroidota</taxon>
        <taxon>Sphingobacteriia</taxon>
        <taxon>Sphingobacteriales</taxon>
        <taxon>Sphingobacteriaceae</taxon>
        <taxon>Arcticibacter</taxon>
    </lineage>
</organism>
<dbReference type="AlphaFoldDB" id="R9GT13"/>
<keyword evidence="3" id="KW-0378">Hydrolase</keyword>
<dbReference type="PATRIC" id="fig|1150600.3.peg.1935"/>
<feature type="signal peptide" evidence="5">
    <location>
        <begin position="1"/>
        <end position="21"/>
    </location>
</feature>
<keyword evidence="5" id="KW-0732">Signal</keyword>
<dbReference type="InterPro" id="IPR002901">
    <property type="entry name" value="MGlyc_endo_b_GlcNAc-like_dom"/>
</dbReference>
<dbReference type="PROSITE" id="PS51782">
    <property type="entry name" value="LYSM"/>
    <property type="match status" value="1"/>
</dbReference>
<dbReference type="PANTHER" id="PTHR33308">
    <property type="entry name" value="PEPTIDOGLYCAN HYDROLASE FLGJ"/>
    <property type="match status" value="1"/>
</dbReference>
<dbReference type="InterPro" id="IPR018392">
    <property type="entry name" value="LysM"/>
</dbReference>
<proteinExistence type="predicted"/>
<evidence type="ECO:0000313" key="7">
    <source>
        <dbReference type="EMBL" id="EOR94856.1"/>
    </source>
</evidence>
<feature type="domain" description="LysM" evidence="6">
    <location>
        <begin position="242"/>
        <end position="285"/>
    </location>
</feature>
<evidence type="ECO:0000256" key="2">
    <source>
        <dbReference type="ARBA" id="ARBA00022638"/>
    </source>
</evidence>
<dbReference type="PANTHER" id="PTHR33308:SF9">
    <property type="entry name" value="PEPTIDOGLYCAN HYDROLASE FLGJ"/>
    <property type="match status" value="1"/>
</dbReference>
<evidence type="ECO:0000256" key="3">
    <source>
        <dbReference type="ARBA" id="ARBA00022801"/>
    </source>
</evidence>
<dbReference type="EMBL" id="AQPN01000076">
    <property type="protein sequence ID" value="EOR94856.1"/>
    <property type="molecule type" value="Genomic_DNA"/>
</dbReference>
<evidence type="ECO:0000313" key="8">
    <source>
        <dbReference type="Proteomes" id="UP000014174"/>
    </source>
</evidence>
<dbReference type="Pfam" id="PF01476">
    <property type="entry name" value="LysM"/>
    <property type="match status" value="1"/>
</dbReference>
<dbReference type="eggNOG" id="COG1388">
    <property type="taxonomic scope" value="Bacteria"/>
</dbReference>
<dbReference type="Proteomes" id="UP000014174">
    <property type="component" value="Unassembled WGS sequence"/>
</dbReference>
<dbReference type="GO" id="GO:0042742">
    <property type="term" value="P:defense response to bacterium"/>
    <property type="evidence" value="ECO:0007669"/>
    <property type="project" value="UniProtKB-KW"/>
</dbReference>
<comment type="caution">
    <text evidence="7">The sequence shown here is derived from an EMBL/GenBank/DDBJ whole genome shotgun (WGS) entry which is preliminary data.</text>
</comment>
<dbReference type="eggNOG" id="COG1705">
    <property type="taxonomic scope" value="Bacteria"/>
</dbReference>
<sequence>MKKYLLIALMATMLASCSSKKQLVGTHRTFKKPEKIITNKPDKIKFPKHDGVLVEDKIVKVYSTNGYVERFKDIAIEEMIKNGIPASITLAQGMLESASGNSPLAREANNHFGIKCHAGWTGKTILKDDDTAGECFRYYNSAEESYKDHSEFLKRSHYSFLYDLQRDDYKGWAKGLKKAGYATNPRYPELLIDLIERYGLDRYDRSESIYDKVQREEKVMAQIAEKPAETPAEIVKPAVALKIYQVVPGDTLYAISRKVGLSVDEIKLVNSLGGNDLKPGQLLVVSK</sequence>
<dbReference type="SMART" id="SM00257">
    <property type="entry name" value="LysM"/>
    <property type="match status" value="1"/>
</dbReference>
<gene>
    <name evidence="7" type="ORF">ADIARSV_1961</name>
</gene>
<dbReference type="SMART" id="SM00047">
    <property type="entry name" value="LYZ2"/>
    <property type="match status" value="1"/>
</dbReference>
<dbReference type="PROSITE" id="PS51257">
    <property type="entry name" value="PROKAR_LIPOPROTEIN"/>
    <property type="match status" value="1"/>
</dbReference>
<dbReference type="RefSeq" id="WP_016195196.1">
    <property type="nucleotide sequence ID" value="NZ_AQPN01000076.1"/>
</dbReference>
<dbReference type="Pfam" id="PF01832">
    <property type="entry name" value="Glucosaminidase"/>
    <property type="match status" value="1"/>
</dbReference>
<name>R9GT13_9SPHI</name>
<evidence type="ECO:0000256" key="1">
    <source>
        <dbReference type="ARBA" id="ARBA00022529"/>
    </source>
</evidence>
<feature type="chain" id="PRO_5004481951" description="Peptidoglycan hydrolase" evidence="5">
    <location>
        <begin position="22"/>
        <end position="287"/>
    </location>
</feature>
<dbReference type="InterPro" id="IPR036779">
    <property type="entry name" value="LysM_dom_sf"/>
</dbReference>
<dbReference type="Gene3D" id="1.10.530.10">
    <property type="match status" value="1"/>
</dbReference>
<evidence type="ECO:0000259" key="6">
    <source>
        <dbReference type="PROSITE" id="PS51782"/>
    </source>
</evidence>
<dbReference type="InterPro" id="IPR051056">
    <property type="entry name" value="Glycosyl_Hydrolase_73"/>
</dbReference>
<dbReference type="STRING" id="1150600.ADIARSV_1961"/>
<reference evidence="7 8" key="1">
    <citation type="journal article" date="2013" name="Genome Announc.">
        <title>Draft Genome Sequence of Arcticibacter svalbardensis Strain MN12-7T, a Member of the Family Sphingobacteriaceae Isolated from an Arctic Soil Sample.</title>
        <authorList>
            <person name="Shivaji S."/>
            <person name="Ara S."/>
            <person name="Prasad S."/>
            <person name="Manasa B.P."/>
            <person name="Begum Z."/>
            <person name="Singh A."/>
            <person name="Kumar Pinnaka A."/>
        </authorList>
    </citation>
    <scope>NUCLEOTIDE SEQUENCE [LARGE SCALE GENOMIC DNA]</scope>
    <source>
        <strain evidence="7 8">MN12-7</strain>
    </source>
</reference>
<keyword evidence="8" id="KW-1185">Reference proteome</keyword>
<dbReference type="CDD" id="cd00118">
    <property type="entry name" value="LysM"/>
    <property type="match status" value="1"/>
</dbReference>
<protein>
    <recommendedName>
        <fullName evidence="4">Peptidoglycan hydrolase</fullName>
    </recommendedName>
</protein>
<evidence type="ECO:0000256" key="4">
    <source>
        <dbReference type="ARBA" id="ARBA00032108"/>
    </source>
</evidence>
<dbReference type="GO" id="GO:0031640">
    <property type="term" value="P:killing of cells of another organism"/>
    <property type="evidence" value="ECO:0007669"/>
    <property type="project" value="UniProtKB-KW"/>
</dbReference>
<dbReference type="Gene3D" id="3.10.350.10">
    <property type="entry name" value="LysM domain"/>
    <property type="match status" value="1"/>
</dbReference>
<keyword evidence="1" id="KW-0929">Antimicrobial</keyword>
<dbReference type="GO" id="GO:0004040">
    <property type="term" value="F:amidase activity"/>
    <property type="evidence" value="ECO:0007669"/>
    <property type="project" value="InterPro"/>
</dbReference>
<keyword evidence="2" id="KW-0081">Bacteriolytic enzyme</keyword>
<dbReference type="SUPFAM" id="SSF54106">
    <property type="entry name" value="LysM domain"/>
    <property type="match status" value="1"/>
</dbReference>
<accession>R9GT13</accession>